<dbReference type="Gene3D" id="2.60.40.10">
    <property type="entry name" value="Immunoglobulins"/>
    <property type="match status" value="1"/>
</dbReference>
<feature type="non-terminal residue" evidence="2">
    <location>
        <position position="109"/>
    </location>
</feature>
<dbReference type="CDD" id="cd14947">
    <property type="entry name" value="NBR1_like"/>
    <property type="match status" value="1"/>
</dbReference>
<accession>F4RV62</accession>
<protein>
    <recommendedName>
        <fullName evidence="1">Nbr1 FW domain-containing protein</fullName>
    </recommendedName>
</protein>
<dbReference type="Proteomes" id="UP000001072">
    <property type="component" value="Unassembled WGS sequence"/>
</dbReference>
<dbReference type="OrthoDB" id="2507445at2759"/>
<dbReference type="eggNOG" id="KOG4351">
    <property type="taxonomic scope" value="Eukaryota"/>
</dbReference>
<dbReference type="AlphaFoldDB" id="F4RV62"/>
<dbReference type="VEuPathDB" id="FungiDB:MELLADRAFT_29521"/>
<dbReference type="InParanoid" id="F4RV62"/>
<dbReference type="InterPro" id="IPR013783">
    <property type="entry name" value="Ig-like_fold"/>
</dbReference>
<feature type="domain" description="Nbr1 FW" evidence="1">
    <location>
        <begin position="6"/>
        <end position="103"/>
    </location>
</feature>
<dbReference type="Pfam" id="PF16158">
    <property type="entry name" value="N_BRCA1_IG"/>
    <property type="match status" value="1"/>
</dbReference>
<dbReference type="HOGENOM" id="CLU_2190192_0_0_1"/>
<dbReference type="RefSeq" id="XP_007413012.1">
    <property type="nucleotide sequence ID" value="XM_007412950.1"/>
</dbReference>
<dbReference type="STRING" id="747676.F4RV62"/>
<evidence type="ECO:0000259" key="1">
    <source>
        <dbReference type="Pfam" id="PF16158"/>
    </source>
</evidence>
<gene>
    <name evidence="2" type="ORF">MELLADRAFT_29521</name>
</gene>
<organism evidence="3">
    <name type="scientific">Melampsora larici-populina (strain 98AG31 / pathotype 3-4-7)</name>
    <name type="common">Poplar leaf rust fungus</name>
    <dbReference type="NCBI Taxonomy" id="747676"/>
    <lineage>
        <taxon>Eukaryota</taxon>
        <taxon>Fungi</taxon>
        <taxon>Dikarya</taxon>
        <taxon>Basidiomycota</taxon>
        <taxon>Pucciniomycotina</taxon>
        <taxon>Pucciniomycetes</taxon>
        <taxon>Pucciniales</taxon>
        <taxon>Melampsoraceae</taxon>
        <taxon>Melampsora</taxon>
    </lineage>
</organism>
<keyword evidence="3" id="KW-1185">Reference proteome</keyword>
<dbReference type="InterPro" id="IPR032350">
    <property type="entry name" value="Nbr1_FW"/>
</dbReference>
<name>F4RV62_MELLP</name>
<dbReference type="GeneID" id="18927070"/>
<sequence>YVSDVNLSDGTTVSAGSRFTKIWLVHNSGSIAWPEGTQIVFTGGFVNGHVSAFPVPSALPNEVVEVSIDTTAPEESGDYAQFWRLMDPTGSKFGDRLWLRLNVLMGDQL</sequence>
<feature type="non-terminal residue" evidence="2">
    <location>
        <position position="1"/>
    </location>
</feature>
<evidence type="ECO:0000313" key="3">
    <source>
        <dbReference type="Proteomes" id="UP000001072"/>
    </source>
</evidence>
<dbReference type="EMBL" id="GL883123">
    <property type="protein sequence ID" value="EGG03565.1"/>
    <property type="molecule type" value="Genomic_DNA"/>
</dbReference>
<dbReference type="PANTHER" id="PTHR20930:SF0">
    <property type="entry name" value="PROTEIN ILRUN"/>
    <property type="match status" value="1"/>
</dbReference>
<dbReference type="KEGG" id="mlr:MELLADRAFT_29521"/>
<evidence type="ECO:0000313" key="2">
    <source>
        <dbReference type="EMBL" id="EGG03565.1"/>
    </source>
</evidence>
<dbReference type="PANTHER" id="PTHR20930">
    <property type="entry name" value="OVARIAN CARCINOMA ANTIGEN CA125-RELATED"/>
    <property type="match status" value="1"/>
</dbReference>
<reference evidence="3" key="1">
    <citation type="journal article" date="2011" name="Proc. Natl. Acad. Sci. U.S.A.">
        <title>Obligate biotrophy features unraveled by the genomic analysis of rust fungi.</title>
        <authorList>
            <person name="Duplessis S."/>
            <person name="Cuomo C.A."/>
            <person name="Lin Y.-C."/>
            <person name="Aerts A."/>
            <person name="Tisserant E."/>
            <person name="Veneault-Fourrey C."/>
            <person name="Joly D.L."/>
            <person name="Hacquard S."/>
            <person name="Amselem J."/>
            <person name="Cantarel B.L."/>
            <person name="Chiu R."/>
            <person name="Coutinho P.M."/>
            <person name="Feau N."/>
            <person name="Field M."/>
            <person name="Frey P."/>
            <person name="Gelhaye E."/>
            <person name="Goldberg J."/>
            <person name="Grabherr M.G."/>
            <person name="Kodira C.D."/>
            <person name="Kohler A."/>
            <person name="Kuees U."/>
            <person name="Lindquist E.A."/>
            <person name="Lucas S.M."/>
            <person name="Mago R."/>
            <person name="Mauceli E."/>
            <person name="Morin E."/>
            <person name="Murat C."/>
            <person name="Pangilinan J.L."/>
            <person name="Park R."/>
            <person name="Pearson M."/>
            <person name="Quesneville H."/>
            <person name="Rouhier N."/>
            <person name="Sakthikumar S."/>
            <person name="Salamov A.A."/>
            <person name="Schmutz J."/>
            <person name="Selles B."/>
            <person name="Shapiro H."/>
            <person name="Tanguay P."/>
            <person name="Tuskan G.A."/>
            <person name="Henrissat B."/>
            <person name="Van de Peer Y."/>
            <person name="Rouze P."/>
            <person name="Ellis J.G."/>
            <person name="Dodds P.N."/>
            <person name="Schein J.E."/>
            <person name="Zhong S."/>
            <person name="Hamelin R.C."/>
            <person name="Grigoriev I.V."/>
            <person name="Szabo L.J."/>
            <person name="Martin F."/>
        </authorList>
    </citation>
    <scope>NUCLEOTIDE SEQUENCE [LARGE SCALE GENOMIC DNA]</scope>
    <source>
        <strain evidence="3">98AG31 / pathotype 3-4-7</strain>
    </source>
</reference>
<proteinExistence type="predicted"/>